<dbReference type="EMBL" id="JAQJAN010000001">
    <property type="protein sequence ID" value="KAJ5740707.1"/>
    <property type="molecule type" value="Genomic_DNA"/>
</dbReference>
<evidence type="ECO:0000256" key="2">
    <source>
        <dbReference type="ARBA" id="ARBA00022827"/>
    </source>
</evidence>
<organism evidence="5 6">
    <name type="scientific">Penicillium malachiteum</name>
    <dbReference type="NCBI Taxonomy" id="1324776"/>
    <lineage>
        <taxon>Eukaryota</taxon>
        <taxon>Fungi</taxon>
        <taxon>Dikarya</taxon>
        <taxon>Ascomycota</taxon>
        <taxon>Pezizomycotina</taxon>
        <taxon>Eurotiomycetes</taxon>
        <taxon>Eurotiomycetidae</taxon>
        <taxon>Eurotiales</taxon>
        <taxon>Aspergillaceae</taxon>
        <taxon>Penicillium</taxon>
    </lineage>
</organism>
<comment type="caution">
    <text evidence="5">The sequence shown here is derived from an EMBL/GenBank/DDBJ whole genome shotgun (WGS) entry which is preliminary data.</text>
</comment>
<name>A0AAD6HWX8_9EURO</name>
<evidence type="ECO:0000256" key="1">
    <source>
        <dbReference type="ARBA" id="ARBA00022630"/>
    </source>
</evidence>
<evidence type="ECO:0000256" key="3">
    <source>
        <dbReference type="ARBA" id="ARBA00023002"/>
    </source>
</evidence>
<dbReference type="SUPFAM" id="SSF51905">
    <property type="entry name" value="FAD/NAD(P)-binding domain"/>
    <property type="match status" value="1"/>
</dbReference>
<reference evidence="5" key="2">
    <citation type="submission" date="2023-01" db="EMBL/GenBank/DDBJ databases">
        <authorList>
            <person name="Petersen C."/>
        </authorList>
    </citation>
    <scope>NUCLEOTIDE SEQUENCE</scope>
    <source>
        <strain evidence="5">IBT 17514</strain>
    </source>
</reference>
<sequence>MPSNSFEVVTVGAGISGLTLAVALHSRNVPVKIYEQAAQLTITGAGVSFQPNAIEAMKTCHPRVSEAFRKVCSSNVSPSKEKVWFDFFSGFDCREEPLPLFSITNDLGQNAAHRSSFIEEIKKLLPADMIFFNKRLLTLTENCDERVQMRFEDGSIAEADVIVGCDGIKSKVRRYVSESDDISNHISYTHMYAYRGVIEMERAVKAVGRERAENSSVHVSNPSCNFKVTAVFVNST</sequence>
<keyword evidence="3" id="KW-0560">Oxidoreductase</keyword>
<feature type="domain" description="FAD-binding" evidence="4">
    <location>
        <begin position="7"/>
        <end position="177"/>
    </location>
</feature>
<evidence type="ECO:0000313" key="5">
    <source>
        <dbReference type="EMBL" id="KAJ5740707.1"/>
    </source>
</evidence>
<evidence type="ECO:0000313" key="6">
    <source>
        <dbReference type="Proteomes" id="UP001215712"/>
    </source>
</evidence>
<dbReference type="PANTHER" id="PTHR46720:SF3">
    <property type="entry name" value="FAD-BINDING DOMAIN-CONTAINING PROTEIN-RELATED"/>
    <property type="match status" value="1"/>
</dbReference>
<evidence type="ECO:0000259" key="4">
    <source>
        <dbReference type="Pfam" id="PF01494"/>
    </source>
</evidence>
<dbReference type="Pfam" id="PF01494">
    <property type="entry name" value="FAD_binding_3"/>
    <property type="match status" value="1"/>
</dbReference>
<keyword evidence="1" id="KW-0285">Flavoprotein</keyword>
<dbReference type="InterPro" id="IPR036188">
    <property type="entry name" value="FAD/NAD-bd_sf"/>
</dbReference>
<dbReference type="GO" id="GO:0016491">
    <property type="term" value="F:oxidoreductase activity"/>
    <property type="evidence" value="ECO:0007669"/>
    <property type="project" value="UniProtKB-KW"/>
</dbReference>
<accession>A0AAD6HWX8</accession>
<proteinExistence type="predicted"/>
<reference evidence="5" key="1">
    <citation type="journal article" date="2023" name="IMA Fungus">
        <title>Comparative genomic study of the Penicillium genus elucidates a diverse pangenome and 15 lateral gene transfer events.</title>
        <authorList>
            <person name="Petersen C."/>
            <person name="Sorensen T."/>
            <person name="Nielsen M.R."/>
            <person name="Sondergaard T.E."/>
            <person name="Sorensen J.L."/>
            <person name="Fitzpatrick D.A."/>
            <person name="Frisvad J.C."/>
            <person name="Nielsen K.L."/>
        </authorList>
    </citation>
    <scope>NUCLEOTIDE SEQUENCE</scope>
    <source>
        <strain evidence="5">IBT 17514</strain>
    </source>
</reference>
<protein>
    <submittedName>
        <fullName evidence="5">Salicylate hydroxylase</fullName>
    </submittedName>
</protein>
<dbReference type="GO" id="GO:0044550">
    <property type="term" value="P:secondary metabolite biosynthetic process"/>
    <property type="evidence" value="ECO:0007669"/>
    <property type="project" value="TreeGrafter"/>
</dbReference>
<dbReference type="Gene3D" id="3.50.50.60">
    <property type="entry name" value="FAD/NAD(P)-binding domain"/>
    <property type="match status" value="1"/>
</dbReference>
<gene>
    <name evidence="5" type="ORF">N7493_000579</name>
</gene>
<dbReference type="GO" id="GO:0071949">
    <property type="term" value="F:FAD binding"/>
    <property type="evidence" value="ECO:0007669"/>
    <property type="project" value="InterPro"/>
</dbReference>
<keyword evidence="6" id="KW-1185">Reference proteome</keyword>
<dbReference type="Proteomes" id="UP001215712">
    <property type="component" value="Unassembled WGS sequence"/>
</dbReference>
<dbReference type="AlphaFoldDB" id="A0AAD6HWX8"/>
<dbReference type="PANTHER" id="PTHR46720">
    <property type="entry name" value="HYDROXYLASE, PUTATIVE (AFU_ORTHOLOGUE AFUA_3G01460)-RELATED"/>
    <property type="match status" value="1"/>
</dbReference>
<keyword evidence="2" id="KW-0274">FAD</keyword>
<dbReference type="InterPro" id="IPR002938">
    <property type="entry name" value="FAD-bd"/>
</dbReference>
<dbReference type="PRINTS" id="PR00420">
    <property type="entry name" value="RNGMNOXGNASE"/>
</dbReference>
<dbReference type="InterPro" id="IPR051104">
    <property type="entry name" value="FAD_monoxygenase"/>
</dbReference>